<dbReference type="RefSeq" id="WP_119367924.1">
    <property type="nucleotide sequence ID" value="NZ_QXDJ01000006.1"/>
</dbReference>
<dbReference type="EMBL" id="QXDJ01000006">
    <property type="protein sequence ID" value="RII32849.1"/>
    <property type="molecule type" value="Genomic_DNA"/>
</dbReference>
<dbReference type="Proteomes" id="UP000265930">
    <property type="component" value="Unassembled WGS sequence"/>
</dbReference>
<protein>
    <submittedName>
        <fullName evidence="1">Uncharacterized protein</fullName>
    </submittedName>
</protein>
<proteinExistence type="predicted"/>
<name>A0A399IKP9_9CLOT</name>
<sequence length="181" mass="20884">MLTVSTLDEIKLFLQQNVCSKHKLKKPNDKNVDEFELVNPNVFIMNFPPKNFLPDGIKSTIPCIMINFEDGIDDNQTSDMNVRLIFIVYNPGFHKENSENIVEVTPDGNGWIDLLNFIDKTKAEILRNRILNGITIQSPLKWGIYQKEEQIPDTDPYFYGWITFGTQNKAYPASQIDKLLE</sequence>
<accession>A0A399IKP9</accession>
<comment type="caution">
    <text evidence="1">The sequence shown here is derived from an EMBL/GenBank/DDBJ whole genome shotgun (WGS) entry which is preliminary data.</text>
</comment>
<evidence type="ECO:0000313" key="1">
    <source>
        <dbReference type="EMBL" id="RII32849.1"/>
    </source>
</evidence>
<gene>
    <name evidence="1" type="ORF">D2A34_21885</name>
</gene>
<evidence type="ECO:0000313" key="2">
    <source>
        <dbReference type="Proteomes" id="UP000265930"/>
    </source>
</evidence>
<reference evidence="1 2" key="1">
    <citation type="submission" date="2018-08" db="EMBL/GenBank/DDBJ databases">
        <title>Genome of Clostridium chromiireducens C1, DSM12136.</title>
        <authorList>
            <person name="Xing M."/>
            <person name="Wei Y."/>
            <person name="Ang E.L."/>
            <person name="Zhao H."/>
            <person name="Zhang Y."/>
        </authorList>
    </citation>
    <scope>NUCLEOTIDE SEQUENCE [LARGE SCALE GENOMIC DNA]</scope>
    <source>
        <strain evidence="1 2">C1</strain>
    </source>
</reference>
<dbReference type="AlphaFoldDB" id="A0A399IKP9"/>
<organism evidence="1 2">
    <name type="scientific">Clostridium chromiireducens</name>
    <dbReference type="NCBI Taxonomy" id="225345"/>
    <lineage>
        <taxon>Bacteria</taxon>
        <taxon>Bacillati</taxon>
        <taxon>Bacillota</taxon>
        <taxon>Clostridia</taxon>
        <taxon>Eubacteriales</taxon>
        <taxon>Clostridiaceae</taxon>
        <taxon>Clostridium</taxon>
    </lineage>
</organism>